<evidence type="ECO:0000256" key="1">
    <source>
        <dbReference type="ARBA" id="ARBA00004186"/>
    </source>
</evidence>
<dbReference type="Proteomes" id="UP000507470">
    <property type="component" value="Unassembled WGS sequence"/>
</dbReference>
<dbReference type="SMART" id="SM01052">
    <property type="entry name" value="CAP_GLY"/>
    <property type="match status" value="1"/>
</dbReference>
<feature type="domain" description="CAP-Gly" evidence="8">
    <location>
        <begin position="86"/>
        <end position="151"/>
    </location>
</feature>
<evidence type="ECO:0000313" key="10">
    <source>
        <dbReference type="Proteomes" id="UP000507470"/>
    </source>
</evidence>
<evidence type="ECO:0000256" key="4">
    <source>
        <dbReference type="ARBA" id="ARBA00023017"/>
    </source>
</evidence>
<dbReference type="PANTHER" id="PTHR18916:SF6">
    <property type="entry name" value="DYNACTIN SUBUNIT 1"/>
    <property type="match status" value="1"/>
</dbReference>
<dbReference type="PANTHER" id="PTHR18916">
    <property type="entry name" value="DYNACTIN 1-RELATED MICROTUBULE-BINDING"/>
    <property type="match status" value="1"/>
</dbReference>
<keyword evidence="4" id="KW-0243">Dynein</keyword>
<evidence type="ECO:0000256" key="6">
    <source>
        <dbReference type="ARBA" id="ARBA00023212"/>
    </source>
</evidence>
<dbReference type="OrthoDB" id="2130750at2759"/>
<organism evidence="9 10">
    <name type="scientific">Mytilus coruscus</name>
    <name type="common">Sea mussel</name>
    <dbReference type="NCBI Taxonomy" id="42192"/>
    <lineage>
        <taxon>Eukaryota</taxon>
        <taxon>Metazoa</taxon>
        <taxon>Spiralia</taxon>
        <taxon>Lophotrochozoa</taxon>
        <taxon>Mollusca</taxon>
        <taxon>Bivalvia</taxon>
        <taxon>Autobranchia</taxon>
        <taxon>Pteriomorphia</taxon>
        <taxon>Mytilida</taxon>
        <taxon>Mytiloidea</taxon>
        <taxon>Mytilidae</taxon>
        <taxon>Mytilinae</taxon>
        <taxon>Mytilus</taxon>
    </lineage>
</organism>
<sequence length="283" mass="32544">MSACSNKSKHKHIESDVDPFMCTCGPCRTFWKDNFGEAAELLRESSLSRADDSTTIPHDQRGVKIGDRVLVRGQHAGTVKFVGVIDDNAIAPRLYVGVKLDDNVNSTHNGVFKGKRYFYCERGHGAMVTYTEVQKLKQVDKRPPMQGNFMYPSFEEVKKRRKERNQKLVELYAKAGVAPPSDLMPTIARPKTEPMIHVGDPNDIVIKDLERQKERERRRREIMNEADQEKLELRKLRMQFGNNENADRMAITLRKLQRAYEEGLVISKRRGTRADLDYDSDED</sequence>
<dbReference type="Gene3D" id="2.30.30.190">
    <property type="entry name" value="CAP Gly-rich-like domain"/>
    <property type="match status" value="1"/>
</dbReference>
<evidence type="ECO:0000256" key="2">
    <source>
        <dbReference type="ARBA" id="ARBA00022490"/>
    </source>
</evidence>
<gene>
    <name evidence="9" type="ORF">MCOR_27519</name>
</gene>
<reference evidence="9 10" key="1">
    <citation type="submission" date="2020-06" db="EMBL/GenBank/DDBJ databases">
        <authorList>
            <person name="Li R."/>
            <person name="Bekaert M."/>
        </authorList>
    </citation>
    <scope>NUCLEOTIDE SEQUENCE [LARGE SCALE GENOMIC DNA]</scope>
    <source>
        <strain evidence="10">wild</strain>
    </source>
</reference>
<dbReference type="Pfam" id="PF01302">
    <property type="entry name" value="CAP_GLY"/>
    <property type="match status" value="1"/>
</dbReference>
<feature type="coiled-coil region" evidence="7">
    <location>
        <begin position="206"/>
        <end position="239"/>
    </location>
</feature>
<evidence type="ECO:0000313" key="9">
    <source>
        <dbReference type="EMBL" id="CAC5392597.1"/>
    </source>
</evidence>
<dbReference type="GO" id="GO:0030286">
    <property type="term" value="C:dynein complex"/>
    <property type="evidence" value="ECO:0007669"/>
    <property type="project" value="UniProtKB-KW"/>
</dbReference>
<keyword evidence="10" id="KW-1185">Reference proteome</keyword>
<dbReference type="GO" id="GO:0005874">
    <property type="term" value="C:microtubule"/>
    <property type="evidence" value="ECO:0007669"/>
    <property type="project" value="UniProtKB-KW"/>
</dbReference>
<protein>
    <recommendedName>
        <fullName evidence="8">CAP-Gly domain-containing protein</fullName>
    </recommendedName>
</protein>
<dbReference type="InterPro" id="IPR036859">
    <property type="entry name" value="CAP-Gly_dom_sf"/>
</dbReference>
<evidence type="ECO:0000256" key="7">
    <source>
        <dbReference type="SAM" id="Coils"/>
    </source>
</evidence>
<dbReference type="SUPFAM" id="SSF74924">
    <property type="entry name" value="Cap-Gly domain"/>
    <property type="match status" value="1"/>
</dbReference>
<keyword evidence="5 7" id="KW-0175">Coiled coil</keyword>
<keyword evidence="3" id="KW-0493">Microtubule</keyword>
<dbReference type="EMBL" id="CACVKT020004999">
    <property type="protein sequence ID" value="CAC5392597.1"/>
    <property type="molecule type" value="Genomic_DNA"/>
</dbReference>
<proteinExistence type="predicted"/>
<dbReference type="GO" id="GO:0005819">
    <property type="term" value="C:spindle"/>
    <property type="evidence" value="ECO:0007669"/>
    <property type="project" value="UniProtKB-SubCell"/>
</dbReference>
<dbReference type="PROSITE" id="PS50245">
    <property type="entry name" value="CAP_GLY_2"/>
    <property type="match status" value="1"/>
</dbReference>
<evidence type="ECO:0000259" key="8">
    <source>
        <dbReference type="PROSITE" id="PS50245"/>
    </source>
</evidence>
<dbReference type="InterPro" id="IPR000938">
    <property type="entry name" value="CAP-Gly_domain"/>
</dbReference>
<evidence type="ECO:0000256" key="3">
    <source>
        <dbReference type="ARBA" id="ARBA00022701"/>
    </source>
</evidence>
<accession>A0A6J8CCN7</accession>
<comment type="subcellular location">
    <subcellularLocation>
        <location evidence="1">Cytoplasm</location>
        <location evidence="1">Cytoskeleton</location>
        <location evidence="1">Spindle</location>
    </subcellularLocation>
</comment>
<evidence type="ECO:0000256" key="5">
    <source>
        <dbReference type="ARBA" id="ARBA00023054"/>
    </source>
</evidence>
<dbReference type="AlphaFoldDB" id="A0A6J8CCN7"/>
<keyword evidence="6" id="KW-0206">Cytoskeleton</keyword>
<keyword evidence="2" id="KW-0963">Cytoplasm</keyword>
<name>A0A6J8CCN7_MYTCO</name>